<gene>
    <name evidence="2" type="ORF">L21SP2_2515</name>
</gene>
<keyword evidence="3" id="KW-1185">Reference proteome</keyword>
<dbReference type="RefSeq" id="WP_024268770.1">
    <property type="nucleotide sequence ID" value="NC_023035.1"/>
</dbReference>
<evidence type="ECO:0000313" key="3">
    <source>
        <dbReference type="Proteomes" id="UP000018680"/>
    </source>
</evidence>
<keyword evidence="1" id="KW-0812">Transmembrane</keyword>
<reference evidence="2 3" key="1">
    <citation type="journal article" date="2015" name="Stand. Genomic Sci.">
        <title>Complete genome sequence and description of Salinispira pacifica gen. nov., sp. nov., a novel spirochaete isolated form a hypersaline microbial mat.</title>
        <authorList>
            <person name="Ben Hania W."/>
            <person name="Joseph M."/>
            <person name="Schumann P."/>
            <person name="Bunk B."/>
            <person name="Fiebig A."/>
            <person name="Sproer C."/>
            <person name="Klenk H.P."/>
            <person name="Fardeau M.L."/>
            <person name="Spring S."/>
        </authorList>
    </citation>
    <scope>NUCLEOTIDE SEQUENCE [LARGE SCALE GENOMIC DNA]</scope>
    <source>
        <strain evidence="2 3">L21-RPul-D2</strain>
    </source>
</reference>
<sequence length="54" mass="5889">MHIRKQLELSGWGLFTLGSAVFLVDSLLQGHTVVAIGSAAFFIGCVFFLVSEKF</sequence>
<organism evidence="2 3">
    <name type="scientific">Salinispira pacifica</name>
    <dbReference type="NCBI Taxonomy" id="1307761"/>
    <lineage>
        <taxon>Bacteria</taxon>
        <taxon>Pseudomonadati</taxon>
        <taxon>Spirochaetota</taxon>
        <taxon>Spirochaetia</taxon>
        <taxon>Spirochaetales</taxon>
        <taxon>Spirochaetaceae</taxon>
        <taxon>Salinispira</taxon>
    </lineage>
</organism>
<accession>V5WJ56</accession>
<feature type="transmembrane region" description="Helical" evidence="1">
    <location>
        <begin position="7"/>
        <end position="24"/>
    </location>
</feature>
<keyword evidence="1" id="KW-1133">Transmembrane helix</keyword>
<evidence type="ECO:0008006" key="4">
    <source>
        <dbReference type="Google" id="ProtNLM"/>
    </source>
</evidence>
<evidence type="ECO:0000256" key="1">
    <source>
        <dbReference type="SAM" id="Phobius"/>
    </source>
</evidence>
<dbReference type="HOGENOM" id="CLU_3047838_0_0_12"/>
<evidence type="ECO:0000313" key="2">
    <source>
        <dbReference type="EMBL" id="AHC15867.1"/>
    </source>
</evidence>
<feature type="transmembrane region" description="Helical" evidence="1">
    <location>
        <begin position="30"/>
        <end position="50"/>
    </location>
</feature>
<dbReference type="EMBL" id="CP006939">
    <property type="protein sequence ID" value="AHC15867.1"/>
    <property type="molecule type" value="Genomic_DNA"/>
</dbReference>
<dbReference type="KEGG" id="slr:L21SP2_2515"/>
<keyword evidence="1" id="KW-0472">Membrane</keyword>
<proteinExistence type="predicted"/>
<protein>
    <recommendedName>
        <fullName evidence="4">YrhK domain-containing protein</fullName>
    </recommendedName>
</protein>
<dbReference type="Proteomes" id="UP000018680">
    <property type="component" value="Chromosome"/>
</dbReference>
<name>V5WJ56_9SPIO</name>
<dbReference type="AlphaFoldDB" id="V5WJ56"/>